<keyword evidence="1" id="KW-1133">Transmembrane helix</keyword>
<reference evidence="2" key="1">
    <citation type="submission" date="2020-02" db="EMBL/GenBank/DDBJ databases">
        <authorList>
            <person name="Meier V. D."/>
        </authorList>
    </citation>
    <scope>NUCLEOTIDE SEQUENCE</scope>
    <source>
        <strain evidence="2">AVDCRST_MAG40</strain>
    </source>
</reference>
<feature type="transmembrane region" description="Helical" evidence="1">
    <location>
        <begin position="20"/>
        <end position="42"/>
    </location>
</feature>
<feature type="non-terminal residue" evidence="2">
    <location>
        <position position="48"/>
    </location>
</feature>
<keyword evidence="1" id="KW-0472">Membrane</keyword>
<keyword evidence="1" id="KW-0812">Transmembrane</keyword>
<dbReference type="AlphaFoldDB" id="A0A6J4MJB3"/>
<protein>
    <submittedName>
        <fullName evidence="2">Uncharacterized protein</fullName>
    </submittedName>
</protein>
<dbReference type="EMBL" id="CADCTX010000930">
    <property type="protein sequence ID" value="CAA9359113.1"/>
    <property type="molecule type" value="Genomic_DNA"/>
</dbReference>
<gene>
    <name evidence="2" type="ORF">AVDCRST_MAG40-3365</name>
</gene>
<evidence type="ECO:0000256" key="1">
    <source>
        <dbReference type="SAM" id="Phobius"/>
    </source>
</evidence>
<evidence type="ECO:0000313" key="2">
    <source>
        <dbReference type="EMBL" id="CAA9359113.1"/>
    </source>
</evidence>
<accession>A0A6J4MJB3</accession>
<proteinExistence type="predicted"/>
<name>A0A6J4MJB3_9BACT</name>
<organism evidence="2">
    <name type="scientific">uncultured Gemmatimonadaceae bacterium</name>
    <dbReference type="NCBI Taxonomy" id="246130"/>
    <lineage>
        <taxon>Bacteria</taxon>
        <taxon>Pseudomonadati</taxon>
        <taxon>Gemmatimonadota</taxon>
        <taxon>Gemmatimonadia</taxon>
        <taxon>Gemmatimonadales</taxon>
        <taxon>Gemmatimonadaceae</taxon>
        <taxon>environmental samples</taxon>
    </lineage>
</organism>
<sequence>MLVSVAALGRRGDGARNRAASLGAALPDVPIFVLFFVARFALGQPSSE</sequence>